<evidence type="ECO:0000313" key="2">
    <source>
        <dbReference type="Proteomes" id="UP000034690"/>
    </source>
</evidence>
<protein>
    <submittedName>
        <fullName evidence="1">Uncharacterized protein</fullName>
    </submittedName>
</protein>
<dbReference type="EMBL" id="LBWQ01000027">
    <property type="protein sequence ID" value="KKR12421.1"/>
    <property type="molecule type" value="Genomic_DNA"/>
</dbReference>
<reference evidence="1 2" key="1">
    <citation type="journal article" date="2015" name="Nature">
        <title>rRNA introns, odd ribosomes, and small enigmatic genomes across a large radiation of phyla.</title>
        <authorList>
            <person name="Brown C.T."/>
            <person name="Hug L.A."/>
            <person name="Thomas B.C."/>
            <person name="Sharon I."/>
            <person name="Castelle C.J."/>
            <person name="Singh A."/>
            <person name="Wilkins M.J."/>
            <person name="Williams K.H."/>
            <person name="Banfield J.F."/>
        </authorList>
    </citation>
    <scope>NUCLEOTIDE SEQUENCE [LARGE SCALE GENOMIC DNA]</scope>
</reference>
<evidence type="ECO:0000313" key="1">
    <source>
        <dbReference type="EMBL" id="KKR12421.1"/>
    </source>
</evidence>
<gene>
    <name evidence="1" type="ORF">UT40_C0027G0001</name>
</gene>
<dbReference type="AlphaFoldDB" id="A0A0G0NHW8"/>
<name>A0A0G0NHW8_9BACT</name>
<organism evidence="1 2">
    <name type="scientific">Candidatus Woesebacteria bacterium GW2011_GWA1_39_21b</name>
    <dbReference type="NCBI Taxonomy" id="1618551"/>
    <lineage>
        <taxon>Bacteria</taxon>
        <taxon>Candidatus Woeseibacteriota</taxon>
    </lineage>
</organism>
<comment type="caution">
    <text evidence="1">The sequence shown here is derived from an EMBL/GenBank/DDBJ whole genome shotgun (WGS) entry which is preliminary data.</text>
</comment>
<sequence>CNITQKFRNLKIGNGFGRSHGWINLTTIVIIDSVARGRSSTARALPCHGRGCEFESRRPRKIFDRFPLTPTVSSFTFRLLLP</sequence>
<feature type="non-terminal residue" evidence="1">
    <location>
        <position position="1"/>
    </location>
</feature>
<dbReference type="Proteomes" id="UP000034690">
    <property type="component" value="Unassembled WGS sequence"/>
</dbReference>
<accession>A0A0G0NHW8</accession>
<dbReference type="AntiFam" id="ANF00013">
    <property type="entry name" value="tRNA translation"/>
</dbReference>
<proteinExistence type="predicted"/>